<dbReference type="InterPro" id="IPR048101">
    <property type="entry name" value="MobP2"/>
</dbReference>
<name>A0ABZ0Q6R1_9LACO</name>
<dbReference type="InterPro" id="IPR041073">
    <property type="entry name" value="MobL"/>
</dbReference>
<dbReference type="Pfam" id="PF18555">
    <property type="entry name" value="MobL"/>
    <property type="match status" value="1"/>
</dbReference>
<dbReference type="RefSeq" id="WP_406827456.1">
    <property type="nucleotide sequence ID" value="NZ_CP155431.1"/>
</dbReference>
<accession>A0ABZ0Q6R1</accession>
<organism evidence="2 3">
    <name type="scientific">Pediococcus inopinatus</name>
    <dbReference type="NCBI Taxonomy" id="114090"/>
    <lineage>
        <taxon>Bacteria</taxon>
        <taxon>Bacillati</taxon>
        <taxon>Bacillota</taxon>
        <taxon>Bacilli</taxon>
        <taxon>Lactobacillales</taxon>
        <taxon>Lactobacillaceae</taxon>
        <taxon>Pediococcus</taxon>
    </lineage>
</organism>
<dbReference type="NCBIfam" id="NF041498">
    <property type="entry name" value="MobP2"/>
    <property type="match status" value="1"/>
</dbReference>
<keyword evidence="3" id="KW-1185">Reference proteome</keyword>
<evidence type="ECO:0000256" key="1">
    <source>
        <dbReference type="SAM" id="MobiDB-lite"/>
    </source>
</evidence>
<reference evidence="3" key="1">
    <citation type="submission" date="2024-06" db="EMBL/GenBank/DDBJ databases">
        <authorList>
            <person name="Chang H.C."/>
            <person name="Mun S.Y."/>
        </authorList>
    </citation>
    <scope>NUCLEOTIDE SEQUENCE [LARGE SCALE GENOMIC DNA]</scope>
    <source>
        <strain evidence="3">KT1</strain>
    </source>
</reference>
<evidence type="ECO:0000313" key="2">
    <source>
        <dbReference type="EMBL" id="WPC22636.1"/>
    </source>
</evidence>
<proteinExistence type="predicted"/>
<dbReference type="Proteomes" id="UP001302696">
    <property type="component" value="Chromosome"/>
</dbReference>
<gene>
    <name evidence="2" type="primary">mobL</name>
    <name evidence="2" type="ORF">N6G96_07280</name>
</gene>
<dbReference type="EMBL" id="CP104778">
    <property type="protein sequence ID" value="WPC22636.1"/>
    <property type="molecule type" value="Genomic_DNA"/>
</dbReference>
<evidence type="ECO:0000313" key="3">
    <source>
        <dbReference type="Proteomes" id="UP001302696"/>
    </source>
</evidence>
<feature type="region of interest" description="Disordered" evidence="1">
    <location>
        <begin position="603"/>
        <end position="622"/>
    </location>
</feature>
<protein>
    <submittedName>
        <fullName evidence="2">Relaxase MobL</fullName>
    </submittedName>
</protein>
<sequence>MLTMKFTKPGAGFSGFVDYTQRDGAVDVGNDYDLSDETSFEEKKEYAGYVDYMKRNKATQLESQLTNQELLPTFTATKLNITKSDENELRKKLSEAEKQDHLLFEGVVSFRTDLMIKQKVYDPNTGHVDQKKIKKALQSSMPEFLKKNNLENATWWGDIHLNTDHLHIHFGIAEDKKSNRPLVKNGEEKGMLSEASMRQLRGRFYRNLLQADQQAVIEKVQDHQGMLRKKIKESSKLNTHKFINDELLIKAFQNLPDKKYRFSSNAKDLKKSKQYLNEYINTTLIQNPEYQAWTKGLRSERNRYKKIYGENNQDYANNQIKTLKKQVGNELLKNLYSISPEDLKTTELDTANKTTVAQDNFAIELLKRQIADLRKVPNANKGKLGKLRYELGVRRGKLRKKNIQIADKLILNNMDVLNLAVDNKSVSKDDELLVFKSNEFSGLLKLHQFELQPNYKLATKEKNKKRELQRLFVDPIEIPINSRLLMEVDLYSSKINREIKALRNTRIQPATLQKIYGEASKSKIERNLDLKLQSWLLKRKIATNNQDIKNKPNKKMNLQHKNGLLFSELKDLYKRIGVDNKKISQENNQKFKQIEKGYLAKLPKRKKSRPENKSLRSLSNISQAATSDRVRALFEHEQLEEAVERDVEREEQER</sequence>